<dbReference type="InterPro" id="IPR041131">
    <property type="entry name" value="MuF_C"/>
</dbReference>
<dbReference type="EMBL" id="DVFW01000014">
    <property type="protein sequence ID" value="HIQ80055.1"/>
    <property type="molecule type" value="Genomic_DNA"/>
</dbReference>
<evidence type="ECO:0000313" key="4">
    <source>
        <dbReference type="Proteomes" id="UP000886787"/>
    </source>
</evidence>
<organism evidence="3 4">
    <name type="scientific">Candidatus Scatavimonas merdigallinarum</name>
    <dbReference type="NCBI Taxonomy" id="2840914"/>
    <lineage>
        <taxon>Bacteria</taxon>
        <taxon>Bacillati</taxon>
        <taxon>Bacillota</taxon>
        <taxon>Clostridia</taxon>
        <taxon>Eubacteriales</taxon>
        <taxon>Oscillospiraceae</taxon>
        <taxon>Oscillospiraceae incertae sedis</taxon>
        <taxon>Candidatus Scatavimonas</taxon>
    </lineage>
</organism>
<name>A0A9D0ZGE1_9FIRM</name>
<feature type="domain" description="Phage MuF C-terminal" evidence="2">
    <location>
        <begin position="1210"/>
        <end position="1307"/>
    </location>
</feature>
<sequence>MDYKQNNRNAIAALYQRDKEKKKKQQERTYITQRYHSNRSYQPTFADALDYMKRKNTAQTQKTLSATNVNTQKSEEGKQLNVKTVLQKQKKGENTLEDQYALAGKDLTKEYQTYLEQKAYEQVPQKEKEYTDKLKQLQGLLSQESNYQDERAQTRKQDLQTEYNAVKTAYDAFKNTDAAKRYQYDQRTKTAEKILQADKETYDTNTDGKVSLYDALVMQKAGQDSKSVQNYLATGQTVRDQVQMIYDVEHGDYGITDENGNAVNYNSVAAKKEKDKYYPLIKQKKEEAAKLKQQLADNGYDVDALLDVYTRQQNAKQRQAAQAAQEELAEESPVMATIASWATNILSGVAAPDVAIRGYLPKGMEEMVTGEINPVDPNSPHFNAVNATNTMRTTVENNLEEEWQKFLYRTGISIADSATAAPLAAFGLFAQGSNAAADAALHVSEKGGTAKQSLLTGMAAGVSEAMFEKISLGQLKAFKASNKTGLVNAVKNVMKGAFTEGSEEVATDVANLIADSLINTDNADFNRAVQSYEQAGYTEEEAWKQAFMDTLANIGQSFAGGALAGGVLSGGAVAINAANTAHTGGNIKKGKSNVQLDDLVAAGVTTPETSRAYKLANEVNRMQQQGKRPGNYKVGALYKENLLNHADYSATEEGILQRENEEEMLKQALSRAKNTQAYKLAVQMQKKRENNQPLSGLELNRLHKAVQAEAQEDIDFKEDADRQAQYTQTQQMQTSRGKAHTEITQGMPVTGVQKKNVIQTQNAAGAIRTTAKYDGKIQYIQRVASTQNGDVKVELSGGKTVSINRIPIASEETRSVYQAAGRFGTAGANAFVDRYKGDLSVADYARDFEIFYAAGRQGRSYTAIVQMAPVIPEVMGHDVTQAAYLAGIQDVQATLHTQQRQLQRARGDKEPAKGKLYVSVANVEKLSSTVKAQVEILRAIADEYGVNIKLTDNPAENKKYAGKINGVYIGANNIVIHTDADAGALAAIAFHEIGHYIHAYNPEGFKVLSDFVVGRLESKKGYDIETRIGQLQDVTFEKTGRWISEEEALEEIVCNSLSSVAADPDAIDAALQLTAKQKKSLIEVLKDFGKRLRAIFSDFAKRNAEAAQMIDDSKSIMKMAKLLQESIYEAGQNVTARADVKDKGSVRYSIKNTRSLSWREQLDRYFSGNLKSSDSLYLGKTPDYLQAVQVEPAPVYVPTSVITKGMRLKKENSRSAHGLPKQIFENLQDSMYNPVAVIYNPAKTALVFITDKLEAGNPVVISMQTNQDLYGELAHKVTSVYPREHMGALLENLDNTATIFVANKNKFDHLLSSAEISEASELEANIKLTDESGKLLPGAGKSYSGLLAKSESDSIISDQNHSVNKEEDSIEALKFSLRETARTEYTDATEGDRQIARLNRILASMVQHTGSKQANVKALYTVGRKLLKEYASSYDLHTFVENYEKVFHYIANNPQANFTDAMQMCTDIAKAVIEKSSTLDTRLQEQYANLLGRLKKNRITLSDSQKQELSYAYGSYRAGRNRLFGRVNVTNEGEALTSMWVELSATYPELFDLHTPEAEQPLRLIEVLDALQPQYVNTYGKNIDAAAQDLAYRLYEEYFGIPEVKTQAQKQNNRFLLLKAQYADALQQTKQAYKKRYENKLREEKIKLKQNNTEVLAKAKAQAQAYYRELYQNSRAAARESMERKKYRDSIERTAMELYRWIIKPDKKRHVIQDLQKPIAEFLLSLDFVTPKLKADGEASMIRSRARIMQWTEAFQQLNHFLQQFDHTEVGGNSAAFLYSIDPEFKYRLSAFIDSYGGSKTINQMDAKQLKELAYIVRSVKSAVVHANDLHTNELYKHVEQAGKDTIDQTAIKKEKLYNAAWKRAAKNFLDLGQMDSFSYFGHLGEAAYSIHKSLRKGFDTHVLNLKEAEEYFKRVKGNQKIELWTGKNVMHTFQVAGGSLTLSTTQIMGLYEAIKRPQAAAHILYGGIRPAAANGEASATPVRVTIQNVRKITSVLTPQQIALADALQSYMATTCARQGNETSKKLYGYEKFHEKNYYPVSVDKNSVATIKNNQNVALWSVINFGFTKDTVKDAANPFILSDIFDVYFKHVTEMSMYNSFAVPIIDAMKWYNYMDVKSGKSVKQGIERVYGKGGHAYFVKLIEDISAANRPEFESAFARSVMKKYKIAAVGANLSVVIQQPTAYIRAMAMVDPKYMAKALLHKPAVQRSKQYAPIALWKSWGFHDIAVGNSLKSVVTGIQTKGEKITDASMWLAGKADDVTWGYIFNACCEELKAMRPDLKVHSDAFYKAAAERFSDVVDRTQVVDTVLHKSHYMRNKNPFMQATAAFLSEPNKTYNLLRNALVRWTENKKDSAAIKNLVRVSLVVLLANYATALAKSVVDAFRDDDNDKTWAEKYAEKVLQNFIANSNPVGWLPVVNNLANWMNAKIYGLFTGDDSYYQYNSDMATEGIFRVIRSMEDWTEWFAGESEKSLYAVVSEAVKAASMLTGIPAGNLLRELETIYTAIVPDGIAWTEEDAIYQEMCNAIKQGDKNRYREKYQYLEERYKSLAEKKGEEVADTDQKIENGLAKYLAENSKEIQMAAEAFEAGDGDTYKKHIRALRELGFPTDVLMKAMNKRRTALKKDIAMQPATESYTTTESD</sequence>
<reference evidence="3" key="2">
    <citation type="journal article" date="2021" name="PeerJ">
        <title>Extensive microbial diversity within the chicken gut microbiome revealed by metagenomics and culture.</title>
        <authorList>
            <person name="Gilroy R."/>
            <person name="Ravi A."/>
            <person name="Getino M."/>
            <person name="Pursley I."/>
            <person name="Horton D.L."/>
            <person name="Alikhan N.F."/>
            <person name="Baker D."/>
            <person name="Gharbi K."/>
            <person name="Hall N."/>
            <person name="Watson M."/>
            <person name="Adriaenssens E.M."/>
            <person name="Foster-Nyarko E."/>
            <person name="Jarju S."/>
            <person name="Secka A."/>
            <person name="Antonio M."/>
            <person name="Oren A."/>
            <person name="Chaudhuri R.R."/>
            <person name="La Ragione R."/>
            <person name="Hildebrand F."/>
            <person name="Pallen M.J."/>
        </authorList>
    </citation>
    <scope>NUCLEOTIDE SEQUENCE</scope>
    <source>
        <strain evidence="3">ChiSjej1B19-3389</strain>
    </source>
</reference>
<feature type="coiled-coil region" evidence="1">
    <location>
        <begin position="1623"/>
        <end position="1658"/>
    </location>
</feature>
<keyword evidence="1" id="KW-0175">Coiled coil</keyword>
<dbReference type="Pfam" id="PF18819">
    <property type="entry name" value="MuF_C"/>
    <property type="match status" value="1"/>
</dbReference>
<accession>A0A9D0ZGE1</accession>
<protein>
    <recommendedName>
        <fullName evidence="2">Phage MuF C-terminal domain-containing protein</fullName>
    </recommendedName>
</protein>
<evidence type="ECO:0000313" key="3">
    <source>
        <dbReference type="EMBL" id="HIQ80055.1"/>
    </source>
</evidence>
<reference evidence="3" key="1">
    <citation type="submission" date="2020-10" db="EMBL/GenBank/DDBJ databases">
        <authorList>
            <person name="Gilroy R."/>
        </authorList>
    </citation>
    <scope>NUCLEOTIDE SEQUENCE</scope>
    <source>
        <strain evidence="3">ChiSjej1B19-3389</strain>
    </source>
</reference>
<evidence type="ECO:0000256" key="1">
    <source>
        <dbReference type="SAM" id="Coils"/>
    </source>
</evidence>
<proteinExistence type="predicted"/>
<dbReference type="Proteomes" id="UP000886787">
    <property type="component" value="Unassembled WGS sequence"/>
</dbReference>
<gene>
    <name evidence="3" type="ORF">IAD32_02070</name>
</gene>
<evidence type="ECO:0000259" key="2">
    <source>
        <dbReference type="Pfam" id="PF18819"/>
    </source>
</evidence>
<comment type="caution">
    <text evidence="3">The sequence shown here is derived from an EMBL/GenBank/DDBJ whole genome shotgun (WGS) entry which is preliminary data.</text>
</comment>